<evidence type="ECO:0000313" key="3">
    <source>
        <dbReference type="Proteomes" id="UP001196870"/>
    </source>
</evidence>
<dbReference type="Pfam" id="PF00781">
    <property type="entry name" value="DAGK_cat"/>
    <property type="match status" value="1"/>
</dbReference>
<dbReference type="RefSeq" id="WP_211854063.1">
    <property type="nucleotide sequence ID" value="NZ_JAAGBB010000022.1"/>
</dbReference>
<dbReference type="Proteomes" id="UP001196870">
    <property type="component" value="Unassembled WGS sequence"/>
</dbReference>
<evidence type="ECO:0000313" key="2">
    <source>
        <dbReference type="EMBL" id="MBR0666392.1"/>
    </source>
</evidence>
<comment type="caution">
    <text evidence="2">The sequence shown here is derived from an EMBL/GenBank/DDBJ whole genome shotgun (WGS) entry which is preliminary data.</text>
</comment>
<reference evidence="3" key="1">
    <citation type="journal article" date="2021" name="Syst. Appl. Microbiol.">
        <title>Roseomonas hellenica sp. nov., isolated from roots of wild-growing Alkanna tinctoria.</title>
        <authorList>
            <person name="Rat A."/>
            <person name="Naranjo H.D."/>
            <person name="Lebbe L."/>
            <person name="Cnockaert M."/>
            <person name="Krigas N."/>
            <person name="Grigoriadou K."/>
            <person name="Maloupa E."/>
            <person name="Willems A."/>
        </authorList>
    </citation>
    <scope>NUCLEOTIDE SEQUENCE [LARGE SCALE GENOMIC DNA]</scope>
    <source>
        <strain evidence="3">LMG 31523</strain>
    </source>
</reference>
<evidence type="ECO:0000259" key="1">
    <source>
        <dbReference type="PROSITE" id="PS50146"/>
    </source>
</evidence>
<sequence>MQITIFHNATAGEEEWPAERVLALCEELELEPVYLPAKDPESREALQQASGIVVAIGGDGTIARAARSIDREKASLMILPTGGANNIARSLGVYGHAAKILRGLSAFGTQPLYLGKLTARSGVRAFVEAVGLGAIAALASRSGDHLDRQKKRETGRSHVIASLSEALPMRSTIKLDGARLEGPILAFEAMNIALIGPNLPLVLRAERSPDQIIAAWLPPDRCDAMLAWLEDPHPGRCPMQTAAVRRIEVDPADHPVRVDDKLMEPLEPFRLRLRKQPVAVHIPKALP</sequence>
<accession>A0ABS5F1G1</accession>
<dbReference type="EMBL" id="JAAGBB010000022">
    <property type="protein sequence ID" value="MBR0666392.1"/>
    <property type="molecule type" value="Genomic_DNA"/>
</dbReference>
<dbReference type="PROSITE" id="PS50146">
    <property type="entry name" value="DAGK"/>
    <property type="match status" value="1"/>
</dbReference>
<keyword evidence="3" id="KW-1185">Reference proteome</keyword>
<feature type="domain" description="DAGKc" evidence="1">
    <location>
        <begin position="1"/>
        <end position="121"/>
    </location>
</feature>
<proteinExistence type="predicted"/>
<name>A0ABS5F1G1_9PROT</name>
<dbReference type="Gene3D" id="2.60.200.40">
    <property type="match status" value="1"/>
</dbReference>
<dbReference type="Gene3D" id="3.40.50.10330">
    <property type="entry name" value="Probable inorganic polyphosphate/atp-NAD kinase, domain 1"/>
    <property type="match status" value="1"/>
</dbReference>
<dbReference type="InterPro" id="IPR016064">
    <property type="entry name" value="NAD/diacylglycerol_kinase_sf"/>
</dbReference>
<organism evidence="2 3">
    <name type="scientific">Plastoroseomonas hellenica</name>
    <dbReference type="NCBI Taxonomy" id="2687306"/>
    <lineage>
        <taxon>Bacteria</taxon>
        <taxon>Pseudomonadati</taxon>
        <taxon>Pseudomonadota</taxon>
        <taxon>Alphaproteobacteria</taxon>
        <taxon>Acetobacterales</taxon>
        <taxon>Acetobacteraceae</taxon>
        <taxon>Plastoroseomonas</taxon>
    </lineage>
</organism>
<dbReference type="SUPFAM" id="SSF111331">
    <property type="entry name" value="NAD kinase/diacylglycerol kinase-like"/>
    <property type="match status" value="1"/>
</dbReference>
<gene>
    <name evidence="2" type="ORF">GXW71_18675</name>
</gene>
<dbReference type="InterPro" id="IPR017438">
    <property type="entry name" value="ATP-NAD_kinase_N"/>
</dbReference>
<protein>
    <recommendedName>
        <fullName evidence="1">DAGKc domain-containing protein</fullName>
    </recommendedName>
</protein>
<dbReference type="InterPro" id="IPR001206">
    <property type="entry name" value="Diacylglycerol_kinase_cat_dom"/>
</dbReference>